<dbReference type="AlphaFoldDB" id="X1H4R1"/>
<organism evidence="1">
    <name type="scientific">marine sediment metagenome</name>
    <dbReference type="NCBI Taxonomy" id="412755"/>
    <lineage>
        <taxon>unclassified sequences</taxon>
        <taxon>metagenomes</taxon>
        <taxon>ecological metagenomes</taxon>
    </lineage>
</organism>
<protein>
    <recommendedName>
        <fullName evidence="2">Globin</fullName>
    </recommendedName>
</protein>
<feature type="non-terminal residue" evidence="1">
    <location>
        <position position="1"/>
    </location>
</feature>
<sequence>PDVAKMHIEKKIDKGFLWMQELSDLLVEYMNQRDRYPTFESFFPRIVEFLNDYSEQEKR</sequence>
<dbReference type="InterPro" id="IPR032560">
    <property type="entry name" value="DUF4932"/>
</dbReference>
<dbReference type="Pfam" id="PF16286">
    <property type="entry name" value="DUF4932"/>
    <property type="match status" value="1"/>
</dbReference>
<gene>
    <name evidence="1" type="ORF">S03H2_46615</name>
</gene>
<accession>X1H4R1</accession>
<name>X1H4R1_9ZZZZ</name>
<evidence type="ECO:0000313" key="1">
    <source>
        <dbReference type="EMBL" id="GAH65156.1"/>
    </source>
</evidence>
<comment type="caution">
    <text evidence="1">The sequence shown here is derived from an EMBL/GenBank/DDBJ whole genome shotgun (WGS) entry which is preliminary data.</text>
</comment>
<evidence type="ECO:0008006" key="2">
    <source>
        <dbReference type="Google" id="ProtNLM"/>
    </source>
</evidence>
<proteinExistence type="predicted"/>
<reference evidence="1" key="1">
    <citation type="journal article" date="2014" name="Front. Microbiol.">
        <title>High frequency of phylogenetically diverse reductive dehalogenase-homologous genes in deep subseafloor sedimentary metagenomes.</title>
        <authorList>
            <person name="Kawai M."/>
            <person name="Futagami T."/>
            <person name="Toyoda A."/>
            <person name="Takaki Y."/>
            <person name="Nishi S."/>
            <person name="Hori S."/>
            <person name="Arai W."/>
            <person name="Tsubouchi T."/>
            <person name="Morono Y."/>
            <person name="Uchiyama I."/>
            <person name="Ito T."/>
            <person name="Fujiyama A."/>
            <person name="Inagaki F."/>
            <person name="Takami H."/>
        </authorList>
    </citation>
    <scope>NUCLEOTIDE SEQUENCE</scope>
    <source>
        <strain evidence="1">Expedition CK06-06</strain>
    </source>
</reference>
<dbReference type="EMBL" id="BARU01029285">
    <property type="protein sequence ID" value="GAH65156.1"/>
    <property type="molecule type" value="Genomic_DNA"/>
</dbReference>